<feature type="region of interest" description="Disordered" evidence="1">
    <location>
        <begin position="1"/>
        <end position="24"/>
    </location>
</feature>
<dbReference type="Proteomes" id="UP000887013">
    <property type="component" value="Unassembled WGS sequence"/>
</dbReference>
<proteinExistence type="predicted"/>
<dbReference type="EMBL" id="BMAW01088650">
    <property type="protein sequence ID" value="GFS35861.1"/>
    <property type="molecule type" value="Genomic_DNA"/>
</dbReference>
<protein>
    <submittedName>
        <fullName evidence="2">Uncharacterized protein</fullName>
    </submittedName>
</protein>
<evidence type="ECO:0000256" key="1">
    <source>
        <dbReference type="SAM" id="MobiDB-lite"/>
    </source>
</evidence>
<comment type="caution">
    <text evidence="2">The sequence shown here is derived from an EMBL/GenBank/DDBJ whole genome shotgun (WGS) entry which is preliminary data.</text>
</comment>
<dbReference type="OrthoDB" id="8046383at2759"/>
<dbReference type="AlphaFoldDB" id="A0A8X6KAQ5"/>
<keyword evidence="3" id="KW-1185">Reference proteome</keyword>
<organism evidence="2 3">
    <name type="scientific">Nephila pilipes</name>
    <name type="common">Giant wood spider</name>
    <name type="synonym">Nephila maculata</name>
    <dbReference type="NCBI Taxonomy" id="299642"/>
    <lineage>
        <taxon>Eukaryota</taxon>
        <taxon>Metazoa</taxon>
        <taxon>Ecdysozoa</taxon>
        <taxon>Arthropoda</taxon>
        <taxon>Chelicerata</taxon>
        <taxon>Arachnida</taxon>
        <taxon>Araneae</taxon>
        <taxon>Araneomorphae</taxon>
        <taxon>Entelegynae</taxon>
        <taxon>Araneoidea</taxon>
        <taxon>Nephilidae</taxon>
        <taxon>Nephila</taxon>
    </lineage>
</organism>
<evidence type="ECO:0000313" key="2">
    <source>
        <dbReference type="EMBL" id="GFS35861.1"/>
    </source>
</evidence>
<accession>A0A8X6KAQ5</accession>
<sequence length="164" mass="18777">MLQALKHGKPVDTPRASFGNSTGRPKKWDNMALQQLCSCVCLLIFKLNRIAISSDIRQAFLQICLADKHKDTVQFLRTESNPRVEKRPTLQIYGSNRKIFGVNASQFLLAATVKHPIEKSRKSHPITVQYLDSFTYVDDWITGQDTREETLINTYHNLIMPRTS</sequence>
<gene>
    <name evidence="2" type="primary">AVEN_266885_1</name>
    <name evidence="2" type="ORF">NPIL_49151</name>
</gene>
<name>A0A8X6KAQ5_NEPPI</name>
<evidence type="ECO:0000313" key="3">
    <source>
        <dbReference type="Proteomes" id="UP000887013"/>
    </source>
</evidence>
<reference evidence="2" key="1">
    <citation type="submission" date="2020-08" db="EMBL/GenBank/DDBJ databases">
        <title>Multicomponent nature underlies the extraordinary mechanical properties of spider dragline silk.</title>
        <authorList>
            <person name="Kono N."/>
            <person name="Nakamura H."/>
            <person name="Mori M."/>
            <person name="Yoshida Y."/>
            <person name="Ohtoshi R."/>
            <person name="Malay A.D."/>
            <person name="Moran D.A.P."/>
            <person name="Tomita M."/>
            <person name="Numata K."/>
            <person name="Arakawa K."/>
        </authorList>
    </citation>
    <scope>NUCLEOTIDE SEQUENCE</scope>
</reference>